<proteinExistence type="predicted"/>
<evidence type="ECO:0000313" key="3">
    <source>
        <dbReference type="Proteomes" id="UP000007305"/>
    </source>
</evidence>
<dbReference type="InParanoid" id="A0A804PR13"/>
<reference evidence="2" key="2">
    <citation type="submission" date="2019-07" db="EMBL/GenBank/DDBJ databases">
        <authorList>
            <person name="Seetharam A."/>
            <person name="Woodhouse M."/>
            <person name="Cannon E."/>
        </authorList>
    </citation>
    <scope>NUCLEOTIDE SEQUENCE [LARGE SCALE GENOMIC DNA]</scope>
    <source>
        <strain evidence="2">cv. B73</strain>
    </source>
</reference>
<reference evidence="3" key="1">
    <citation type="journal article" date="2009" name="Science">
        <title>The B73 maize genome: complexity, diversity, and dynamics.</title>
        <authorList>
            <person name="Schnable P.S."/>
            <person name="Ware D."/>
            <person name="Fulton R.S."/>
            <person name="Stein J.C."/>
            <person name="Wei F."/>
            <person name="Pasternak S."/>
            <person name="Liang C."/>
            <person name="Zhang J."/>
            <person name="Fulton L."/>
            <person name="Graves T.A."/>
            <person name="Minx P."/>
            <person name="Reily A.D."/>
            <person name="Courtney L."/>
            <person name="Kruchowski S.S."/>
            <person name="Tomlinson C."/>
            <person name="Strong C."/>
            <person name="Delehaunty K."/>
            <person name="Fronick C."/>
            <person name="Courtney B."/>
            <person name="Rock S.M."/>
            <person name="Belter E."/>
            <person name="Du F."/>
            <person name="Kim K."/>
            <person name="Abbott R.M."/>
            <person name="Cotton M."/>
            <person name="Levy A."/>
            <person name="Marchetto P."/>
            <person name="Ochoa K."/>
            <person name="Jackson S.M."/>
            <person name="Gillam B."/>
            <person name="Chen W."/>
            <person name="Yan L."/>
            <person name="Higginbotham J."/>
            <person name="Cardenas M."/>
            <person name="Waligorski J."/>
            <person name="Applebaum E."/>
            <person name="Phelps L."/>
            <person name="Falcone J."/>
            <person name="Kanchi K."/>
            <person name="Thane T."/>
            <person name="Scimone A."/>
            <person name="Thane N."/>
            <person name="Henke J."/>
            <person name="Wang T."/>
            <person name="Ruppert J."/>
            <person name="Shah N."/>
            <person name="Rotter K."/>
            <person name="Hodges J."/>
            <person name="Ingenthron E."/>
            <person name="Cordes M."/>
            <person name="Kohlberg S."/>
            <person name="Sgro J."/>
            <person name="Delgado B."/>
            <person name="Mead K."/>
            <person name="Chinwalla A."/>
            <person name="Leonard S."/>
            <person name="Crouse K."/>
            <person name="Collura K."/>
            <person name="Kudrna D."/>
            <person name="Currie J."/>
            <person name="He R."/>
            <person name="Angelova A."/>
            <person name="Rajasekar S."/>
            <person name="Mueller T."/>
            <person name="Lomeli R."/>
            <person name="Scara G."/>
            <person name="Ko A."/>
            <person name="Delaney K."/>
            <person name="Wissotski M."/>
            <person name="Lopez G."/>
            <person name="Campos D."/>
            <person name="Braidotti M."/>
            <person name="Ashley E."/>
            <person name="Golser W."/>
            <person name="Kim H."/>
            <person name="Lee S."/>
            <person name="Lin J."/>
            <person name="Dujmic Z."/>
            <person name="Kim W."/>
            <person name="Talag J."/>
            <person name="Zuccolo A."/>
            <person name="Fan C."/>
            <person name="Sebastian A."/>
            <person name="Kramer M."/>
            <person name="Spiegel L."/>
            <person name="Nascimento L."/>
            <person name="Zutavern T."/>
            <person name="Miller B."/>
            <person name="Ambroise C."/>
            <person name="Muller S."/>
            <person name="Spooner W."/>
            <person name="Narechania A."/>
            <person name="Ren L."/>
            <person name="Wei S."/>
            <person name="Kumari S."/>
            <person name="Faga B."/>
            <person name="Levy M.J."/>
            <person name="McMahan L."/>
            <person name="Van Buren P."/>
            <person name="Vaughn M.W."/>
            <person name="Ying K."/>
            <person name="Yeh C.-T."/>
            <person name="Emrich S.J."/>
            <person name="Jia Y."/>
            <person name="Kalyanaraman A."/>
            <person name="Hsia A.-P."/>
            <person name="Barbazuk W.B."/>
            <person name="Baucom R.S."/>
            <person name="Brutnell T.P."/>
            <person name="Carpita N.C."/>
            <person name="Chaparro C."/>
            <person name="Chia J.-M."/>
            <person name="Deragon J.-M."/>
            <person name="Estill J.C."/>
            <person name="Fu Y."/>
            <person name="Jeddeloh J.A."/>
            <person name="Han Y."/>
            <person name="Lee H."/>
            <person name="Li P."/>
            <person name="Lisch D.R."/>
            <person name="Liu S."/>
            <person name="Liu Z."/>
            <person name="Nagel D.H."/>
            <person name="McCann M.C."/>
            <person name="SanMiguel P."/>
            <person name="Myers A.M."/>
            <person name="Nettleton D."/>
            <person name="Nguyen J."/>
            <person name="Penning B.W."/>
            <person name="Ponnala L."/>
            <person name="Schneider K.L."/>
            <person name="Schwartz D.C."/>
            <person name="Sharma A."/>
            <person name="Soderlund C."/>
            <person name="Springer N.M."/>
            <person name="Sun Q."/>
            <person name="Wang H."/>
            <person name="Waterman M."/>
            <person name="Westerman R."/>
            <person name="Wolfgruber T.K."/>
            <person name="Yang L."/>
            <person name="Yu Y."/>
            <person name="Zhang L."/>
            <person name="Zhou S."/>
            <person name="Zhu Q."/>
            <person name="Bennetzen J.L."/>
            <person name="Dawe R.K."/>
            <person name="Jiang J."/>
            <person name="Jiang N."/>
            <person name="Presting G.G."/>
            <person name="Wessler S.R."/>
            <person name="Aluru S."/>
            <person name="Martienssen R.A."/>
            <person name="Clifton S.W."/>
            <person name="McCombie W.R."/>
            <person name="Wing R.A."/>
            <person name="Wilson R.K."/>
        </authorList>
    </citation>
    <scope>NUCLEOTIDE SEQUENCE [LARGE SCALE GENOMIC DNA]</scope>
    <source>
        <strain evidence="3">cv. B73</strain>
    </source>
</reference>
<reference evidence="2" key="3">
    <citation type="submission" date="2021-05" db="UniProtKB">
        <authorList>
            <consortium name="EnsemblPlants"/>
        </authorList>
    </citation>
    <scope>IDENTIFICATION</scope>
    <source>
        <strain evidence="2">cv. B73</strain>
    </source>
</reference>
<feature type="region of interest" description="Disordered" evidence="1">
    <location>
        <begin position="34"/>
        <end position="134"/>
    </location>
</feature>
<name>A0A804PR13_MAIZE</name>
<dbReference type="Proteomes" id="UP000007305">
    <property type="component" value="Chromosome 6"/>
</dbReference>
<protein>
    <submittedName>
        <fullName evidence="2">Uncharacterized protein</fullName>
    </submittedName>
</protein>
<feature type="compositionally biased region" description="Pro residues" evidence="1">
    <location>
        <begin position="80"/>
        <end position="92"/>
    </location>
</feature>
<evidence type="ECO:0000256" key="1">
    <source>
        <dbReference type="SAM" id="MobiDB-lite"/>
    </source>
</evidence>
<sequence length="208" mass="22326">MDIYALLPLSFSPDRIGDPAFSSPSPTAACPWPPAAAAVPTARRHQSPFVLAAHAQPRLPWPSSPSADVRHPRGQAPAWPRFPPPPPPPPPSNSDGPRHPALVVELWRGPVTPPLPSSSGGPRDPAPSVELRDTAPAVELLRCRVSWLHRRAPRWERVLAPPSSSAASSLPLLTCSSRRHKATPPAPPRLLVAAPGNVAARCRTHRRE</sequence>
<organism evidence="2 3">
    <name type="scientific">Zea mays</name>
    <name type="common">Maize</name>
    <dbReference type="NCBI Taxonomy" id="4577"/>
    <lineage>
        <taxon>Eukaryota</taxon>
        <taxon>Viridiplantae</taxon>
        <taxon>Streptophyta</taxon>
        <taxon>Embryophyta</taxon>
        <taxon>Tracheophyta</taxon>
        <taxon>Spermatophyta</taxon>
        <taxon>Magnoliopsida</taxon>
        <taxon>Liliopsida</taxon>
        <taxon>Poales</taxon>
        <taxon>Poaceae</taxon>
        <taxon>PACMAD clade</taxon>
        <taxon>Panicoideae</taxon>
        <taxon>Andropogonodae</taxon>
        <taxon>Andropogoneae</taxon>
        <taxon>Tripsacinae</taxon>
        <taxon>Zea</taxon>
    </lineage>
</organism>
<dbReference type="EnsemblPlants" id="Zm00001eb263180_T001">
    <property type="protein sequence ID" value="Zm00001eb263180_P001"/>
    <property type="gene ID" value="Zm00001eb263180"/>
</dbReference>
<accession>A0A804PR13</accession>
<dbReference type="Gramene" id="Zm00001eb263180_T001">
    <property type="protein sequence ID" value="Zm00001eb263180_P001"/>
    <property type="gene ID" value="Zm00001eb263180"/>
</dbReference>
<keyword evidence="3" id="KW-1185">Reference proteome</keyword>
<evidence type="ECO:0000313" key="2">
    <source>
        <dbReference type="EnsemblPlants" id="Zm00001eb263180_P001"/>
    </source>
</evidence>
<dbReference type="AlphaFoldDB" id="A0A804PR13"/>